<comment type="subunit">
    <text evidence="6">Part of the 50S ribosomal subunit. Contacts protein L29, and trigger factor when it is bound to the ribosome.</text>
</comment>
<proteinExistence type="inferred from homology"/>
<dbReference type="PANTHER" id="PTHR11620">
    <property type="entry name" value="60S RIBOSOMAL PROTEIN L23A"/>
    <property type="match status" value="1"/>
</dbReference>
<dbReference type="GO" id="GO:0003735">
    <property type="term" value="F:structural constituent of ribosome"/>
    <property type="evidence" value="ECO:0007669"/>
    <property type="project" value="InterPro"/>
</dbReference>
<dbReference type="OrthoDB" id="9793353at2"/>
<dbReference type="PATRIC" id="fig|106634.4.peg.477"/>
<dbReference type="SUPFAM" id="SSF54189">
    <property type="entry name" value="Ribosomal proteins S24e, L23 and L15e"/>
    <property type="match status" value="1"/>
</dbReference>
<reference evidence="7 8" key="1">
    <citation type="submission" date="2015-04" db="EMBL/GenBank/DDBJ databases">
        <title>Complete Sequence for the Genome of the Thioalkalivibrio versutus D301.</title>
        <authorList>
            <person name="Mu T."/>
            <person name="Zhou J."/>
            <person name="Xu X."/>
        </authorList>
    </citation>
    <scope>NUCLEOTIDE SEQUENCE [LARGE SCALE GENOMIC DNA]</scope>
    <source>
        <strain evidence="7 8">D301</strain>
    </source>
</reference>
<evidence type="ECO:0000256" key="2">
    <source>
        <dbReference type="ARBA" id="ARBA00022730"/>
    </source>
</evidence>
<dbReference type="GO" id="GO:0005840">
    <property type="term" value="C:ribosome"/>
    <property type="evidence" value="ECO:0007669"/>
    <property type="project" value="UniProtKB-KW"/>
</dbReference>
<protein>
    <recommendedName>
        <fullName evidence="6">Large ribosomal subunit protein uL23</fullName>
    </recommendedName>
</protein>
<keyword evidence="5 6" id="KW-0687">Ribonucleoprotein</keyword>
<dbReference type="HAMAP" id="MF_01369_B">
    <property type="entry name" value="Ribosomal_uL23_B"/>
    <property type="match status" value="1"/>
</dbReference>
<comment type="function">
    <text evidence="6">One of the early assembly proteins it binds 23S rRNA. One of the proteins that surrounds the polypeptide exit tunnel on the outside of the ribosome. Forms the main docking site for trigger factor binding to the ribosome.</text>
</comment>
<name>A0A0G3G5Z8_9GAMM</name>
<dbReference type="NCBIfam" id="NF004359">
    <property type="entry name" value="PRK05738.1-3"/>
    <property type="match status" value="1"/>
</dbReference>
<evidence type="ECO:0000313" key="8">
    <source>
        <dbReference type="Proteomes" id="UP000064201"/>
    </source>
</evidence>
<evidence type="ECO:0000256" key="6">
    <source>
        <dbReference type="HAMAP-Rule" id="MF_01369"/>
    </source>
</evidence>
<dbReference type="InterPro" id="IPR013025">
    <property type="entry name" value="Ribosomal_uL23-like"/>
</dbReference>
<organism evidence="7 8">
    <name type="scientific">Thioalkalivibrio versutus</name>
    <dbReference type="NCBI Taxonomy" id="106634"/>
    <lineage>
        <taxon>Bacteria</taxon>
        <taxon>Pseudomonadati</taxon>
        <taxon>Pseudomonadota</taxon>
        <taxon>Gammaproteobacteria</taxon>
        <taxon>Chromatiales</taxon>
        <taxon>Ectothiorhodospiraceae</taxon>
        <taxon>Thioalkalivibrio</taxon>
    </lineage>
</organism>
<dbReference type="FunFam" id="3.30.70.330:FF:000001">
    <property type="entry name" value="50S ribosomal protein L23"/>
    <property type="match status" value="1"/>
</dbReference>
<dbReference type="KEGG" id="tvr:TVD_02370"/>
<evidence type="ECO:0000256" key="4">
    <source>
        <dbReference type="ARBA" id="ARBA00022980"/>
    </source>
</evidence>
<dbReference type="NCBIfam" id="NF004363">
    <property type="entry name" value="PRK05738.2-4"/>
    <property type="match status" value="1"/>
</dbReference>
<dbReference type="Proteomes" id="UP000064201">
    <property type="component" value="Chromosome"/>
</dbReference>
<dbReference type="Gene3D" id="3.30.70.330">
    <property type="match status" value="1"/>
</dbReference>
<gene>
    <name evidence="6 7" type="primary">rplW</name>
    <name evidence="7" type="ORF">TVD_02370</name>
</gene>
<dbReference type="GO" id="GO:0006412">
    <property type="term" value="P:translation"/>
    <property type="evidence" value="ECO:0007669"/>
    <property type="project" value="UniProtKB-UniRule"/>
</dbReference>
<keyword evidence="3 6" id="KW-0694">RNA-binding</keyword>
<evidence type="ECO:0000313" key="7">
    <source>
        <dbReference type="EMBL" id="AKJ94286.1"/>
    </source>
</evidence>
<dbReference type="InterPro" id="IPR012678">
    <property type="entry name" value="Ribosomal_uL23/eL15/eS24_sf"/>
</dbReference>
<dbReference type="Pfam" id="PF00276">
    <property type="entry name" value="Ribosomal_L23"/>
    <property type="match status" value="1"/>
</dbReference>
<keyword evidence="8" id="KW-1185">Reference proteome</keyword>
<comment type="similarity">
    <text evidence="1 6">Belongs to the universal ribosomal protein uL23 family.</text>
</comment>
<dbReference type="GO" id="GO:1990904">
    <property type="term" value="C:ribonucleoprotein complex"/>
    <property type="evidence" value="ECO:0007669"/>
    <property type="project" value="UniProtKB-KW"/>
</dbReference>
<keyword evidence="2 6" id="KW-0699">rRNA-binding</keyword>
<dbReference type="GO" id="GO:0019843">
    <property type="term" value="F:rRNA binding"/>
    <property type="evidence" value="ECO:0007669"/>
    <property type="project" value="UniProtKB-UniRule"/>
</dbReference>
<evidence type="ECO:0000256" key="3">
    <source>
        <dbReference type="ARBA" id="ARBA00022884"/>
    </source>
</evidence>
<keyword evidence="4 6" id="KW-0689">Ribosomal protein</keyword>
<sequence length="98" mass="11119">MNSRLMQIIQGPVVSEKSTNAGEVGQYVFRVLPDADKAEIKAAIEKLFEVRVEHVRTLNQQGKNKRFGRMFGRRNHWKKAYVALAEGESIDMGEGEQV</sequence>
<evidence type="ECO:0000256" key="1">
    <source>
        <dbReference type="ARBA" id="ARBA00006700"/>
    </source>
</evidence>
<dbReference type="InterPro" id="IPR012677">
    <property type="entry name" value="Nucleotide-bd_a/b_plait_sf"/>
</dbReference>
<dbReference type="NCBIfam" id="NF004366">
    <property type="entry name" value="PRK05738.3-2"/>
    <property type="match status" value="1"/>
</dbReference>
<dbReference type="STRING" id="106634.TVD_02370"/>
<dbReference type="EMBL" id="CP011367">
    <property type="protein sequence ID" value="AKJ94286.1"/>
    <property type="molecule type" value="Genomic_DNA"/>
</dbReference>
<dbReference type="AlphaFoldDB" id="A0A0G3G5Z8"/>
<accession>A0A0G3G5Z8</accession>
<dbReference type="RefSeq" id="WP_018146458.1">
    <property type="nucleotide sequence ID" value="NZ_CP011367.1"/>
</dbReference>
<evidence type="ECO:0000256" key="5">
    <source>
        <dbReference type="ARBA" id="ARBA00023274"/>
    </source>
</evidence>